<dbReference type="AlphaFoldDB" id="A0A3N4JI15"/>
<dbReference type="Proteomes" id="UP000276215">
    <property type="component" value="Unassembled WGS sequence"/>
</dbReference>
<dbReference type="STRING" id="1336337.A0A3N4JI15"/>
<sequence>MSRIRRLKLRLELLQYIMSVAPECLPPGLDEKLWTYLVGASALGQSERDVGFEFYITHFSNCRGCFDPILEHAFRRHFPVLDPAYFSSHVLNFCKMSIDYLNRSTEVQRQPEMMEEDSLNVDGIEQLWRIILDANNEILASDASTYLVNFYLDSRAVLSKPPGVVEATHFKMVERCIAQLNSAALDITGSEVTDGSPMALDSVKDNTFQNNERVFQRSLDLLDQFIKGYKNRSEYNKGFQEQSQGSGLEMITGLPLTIRLRWHGFNYQSPVFRSTF</sequence>
<reference evidence="1 2" key="1">
    <citation type="journal article" date="2018" name="Nat. Ecol. Evol.">
        <title>Pezizomycetes genomes reveal the molecular basis of ectomycorrhizal truffle lifestyle.</title>
        <authorList>
            <person name="Murat C."/>
            <person name="Payen T."/>
            <person name="Noel B."/>
            <person name="Kuo A."/>
            <person name="Morin E."/>
            <person name="Chen J."/>
            <person name="Kohler A."/>
            <person name="Krizsan K."/>
            <person name="Balestrini R."/>
            <person name="Da Silva C."/>
            <person name="Montanini B."/>
            <person name="Hainaut M."/>
            <person name="Levati E."/>
            <person name="Barry K.W."/>
            <person name="Belfiori B."/>
            <person name="Cichocki N."/>
            <person name="Clum A."/>
            <person name="Dockter R.B."/>
            <person name="Fauchery L."/>
            <person name="Guy J."/>
            <person name="Iotti M."/>
            <person name="Le Tacon F."/>
            <person name="Lindquist E.A."/>
            <person name="Lipzen A."/>
            <person name="Malagnac F."/>
            <person name="Mello A."/>
            <person name="Molinier V."/>
            <person name="Miyauchi S."/>
            <person name="Poulain J."/>
            <person name="Riccioni C."/>
            <person name="Rubini A."/>
            <person name="Sitrit Y."/>
            <person name="Splivallo R."/>
            <person name="Traeger S."/>
            <person name="Wang M."/>
            <person name="Zifcakova L."/>
            <person name="Wipf D."/>
            <person name="Zambonelli A."/>
            <person name="Paolocci F."/>
            <person name="Nowrousian M."/>
            <person name="Ottonello S."/>
            <person name="Baldrian P."/>
            <person name="Spatafora J.W."/>
            <person name="Henrissat B."/>
            <person name="Nagy L.G."/>
            <person name="Aury J.M."/>
            <person name="Wincker P."/>
            <person name="Grigoriev I.V."/>
            <person name="Bonfante P."/>
            <person name="Martin F.M."/>
        </authorList>
    </citation>
    <scope>NUCLEOTIDE SEQUENCE [LARGE SCALE GENOMIC DNA]</scope>
    <source>
        <strain evidence="1 2">120613-1</strain>
    </source>
</reference>
<keyword evidence="2" id="KW-1185">Reference proteome</keyword>
<dbReference type="OrthoDB" id="5428828at2759"/>
<name>A0A3N4JI15_9PEZI</name>
<evidence type="ECO:0000313" key="1">
    <source>
        <dbReference type="EMBL" id="RPA96030.1"/>
    </source>
</evidence>
<accession>A0A3N4JI15</accession>
<proteinExistence type="predicted"/>
<protein>
    <submittedName>
        <fullName evidence="1">Uncharacterized protein</fullName>
    </submittedName>
</protein>
<organism evidence="1 2">
    <name type="scientific">Choiromyces venosus 120613-1</name>
    <dbReference type="NCBI Taxonomy" id="1336337"/>
    <lineage>
        <taxon>Eukaryota</taxon>
        <taxon>Fungi</taxon>
        <taxon>Dikarya</taxon>
        <taxon>Ascomycota</taxon>
        <taxon>Pezizomycotina</taxon>
        <taxon>Pezizomycetes</taxon>
        <taxon>Pezizales</taxon>
        <taxon>Tuberaceae</taxon>
        <taxon>Choiromyces</taxon>
    </lineage>
</organism>
<dbReference type="EMBL" id="ML120419">
    <property type="protein sequence ID" value="RPA96030.1"/>
    <property type="molecule type" value="Genomic_DNA"/>
</dbReference>
<evidence type="ECO:0000313" key="2">
    <source>
        <dbReference type="Proteomes" id="UP000276215"/>
    </source>
</evidence>
<gene>
    <name evidence="1" type="ORF">L873DRAFT_1270836</name>
</gene>